<dbReference type="Pfam" id="PF18967">
    <property type="entry name" value="PycTM"/>
    <property type="match status" value="1"/>
</dbReference>
<dbReference type="Proteomes" id="UP000014139">
    <property type="component" value="Unassembled WGS sequence"/>
</dbReference>
<reference evidence="10 11" key="1">
    <citation type="submission" date="2013-02" db="EMBL/GenBank/DDBJ databases">
        <title>Draft genome sequence of Amycolatopsis vancoresmycina strain DSM 44592T.</title>
        <authorList>
            <person name="Kumar S."/>
            <person name="Kaur N."/>
            <person name="Kaur C."/>
            <person name="Raghava G.P.S."/>
            <person name="Mayilraj S."/>
        </authorList>
    </citation>
    <scope>NUCLEOTIDE SEQUENCE [LARGE SCALE GENOMIC DNA]</scope>
    <source>
        <strain evidence="10 11">DSM 44592</strain>
    </source>
</reference>
<keyword evidence="5 8" id="KW-1133">Transmembrane helix</keyword>
<evidence type="ECO:0000256" key="2">
    <source>
        <dbReference type="ARBA" id="ARBA00022475"/>
    </source>
</evidence>
<name>R1HZ96_9PSEU</name>
<dbReference type="EMBL" id="AOUO01000383">
    <property type="protein sequence ID" value="EOD65626.1"/>
    <property type="molecule type" value="Genomic_DNA"/>
</dbReference>
<proteinExistence type="predicted"/>
<keyword evidence="2" id="KW-1003">Cell membrane</keyword>
<keyword evidence="4" id="KW-0547">Nucleotide-binding</keyword>
<feature type="transmembrane region" description="Helical" evidence="8">
    <location>
        <begin position="44"/>
        <end position="62"/>
    </location>
</feature>
<dbReference type="OrthoDB" id="3480872at2"/>
<keyword evidence="6" id="KW-0051">Antiviral defense</keyword>
<accession>R1HZ96</accession>
<protein>
    <recommendedName>
        <fullName evidence="9">Pycsar effector protein domain-containing protein</fullName>
    </recommendedName>
</protein>
<keyword evidence="3 8" id="KW-0812">Transmembrane</keyword>
<evidence type="ECO:0000256" key="5">
    <source>
        <dbReference type="ARBA" id="ARBA00022989"/>
    </source>
</evidence>
<feature type="domain" description="Pycsar effector protein" evidence="9">
    <location>
        <begin position="23"/>
        <end position="172"/>
    </location>
</feature>
<evidence type="ECO:0000259" key="9">
    <source>
        <dbReference type="Pfam" id="PF18967"/>
    </source>
</evidence>
<dbReference type="RefSeq" id="WP_003097914.1">
    <property type="nucleotide sequence ID" value="NZ_AOUO01000383.1"/>
</dbReference>
<feature type="transmembrane region" description="Helical" evidence="8">
    <location>
        <begin position="74"/>
        <end position="94"/>
    </location>
</feature>
<evidence type="ECO:0000256" key="7">
    <source>
        <dbReference type="ARBA" id="ARBA00023136"/>
    </source>
</evidence>
<gene>
    <name evidence="10" type="ORF">H480_25665</name>
</gene>
<sequence>MSPKAVKRVPAPEPGLVRELDTALSTVTSFQGAVQHADEKVRTVVAVQSTITALVAAQLAFLPAAQPAAGLRTAVFAILACFVAGYGYSAFQLVQALRPRTERLAVPNRFAFPTVAGAAGPPARAPVRRQCAEAHQLSRLLAELAMVKHRHVRRALAGTGVLFLCGPLLLLVTALA</sequence>
<evidence type="ECO:0000256" key="1">
    <source>
        <dbReference type="ARBA" id="ARBA00004236"/>
    </source>
</evidence>
<dbReference type="PATRIC" id="fig|1292037.4.peg.4855"/>
<dbReference type="AlphaFoldDB" id="R1HZ96"/>
<keyword evidence="7 8" id="KW-0472">Membrane</keyword>
<organism evidence="10 11">
    <name type="scientific">Amycolatopsis vancoresmycina DSM 44592</name>
    <dbReference type="NCBI Taxonomy" id="1292037"/>
    <lineage>
        <taxon>Bacteria</taxon>
        <taxon>Bacillati</taxon>
        <taxon>Actinomycetota</taxon>
        <taxon>Actinomycetes</taxon>
        <taxon>Pseudonocardiales</taxon>
        <taxon>Pseudonocardiaceae</taxon>
        <taxon>Amycolatopsis</taxon>
    </lineage>
</organism>
<evidence type="ECO:0000256" key="3">
    <source>
        <dbReference type="ARBA" id="ARBA00022692"/>
    </source>
</evidence>
<evidence type="ECO:0000313" key="10">
    <source>
        <dbReference type="EMBL" id="EOD65626.1"/>
    </source>
</evidence>
<keyword evidence="11" id="KW-1185">Reference proteome</keyword>
<dbReference type="InterPro" id="IPR043760">
    <property type="entry name" value="PycTM_dom"/>
</dbReference>
<evidence type="ECO:0000256" key="4">
    <source>
        <dbReference type="ARBA" id="ARBA00022741"/>
    </source>
</evidence>
<evidence type="ECO:0000256" key="6">
    <source>
        <dbReference type="ARBA" id="ARBA00023118"/>
    </source>
</evidence>
<dbReference type="eggNOG" id="ENOG502ZX0U">
    <property type="taxonomic scope" value="Bacteria"/>
</dbReference>
<feature type="transmembrane region" description="Helical" evidence="8">
    <location>
        <begin position="155"/>
        <end position="175"/>
    </location>
</feature>
<evidence type="ECO:0000313" key="11">
    <source>
        <dbReference type="Proteomes" id="UP000014139"/>
    </source>
</evidence>
<comment type="subcellular location">
    <subcellularLocation>
        <location evidence="1">Cell membrane</location>
    </subcellularLocation>
</comment>
<comment type="caution">
    <text evidence="10">The sequence shown here is derived from an EMBL/GenBank/DDBJ whole genome shotgun (WGS) entry which is preliminary data.</text>
</comment>
<evidence type="ECO:0000256" key="8">
    <source>
        <dbReference type="SAM" id="Phobius"/>
    </source>
</evidence>